<keyword evidence="11 12" id="KW-0472">Membrane</keyword>
<dbReference type="InterPro" id="IPR000540">
    <property type="entry name" value="Flag_MotA_CS"/>
</dbReference>
<dbReference type="Pfam" id="PF01618">
    <property type="entry name" value="MotA_ExbB"/>
    <property type="match status" value="1"/>
</dbReference>
<evidence type="ECO:0000313" key="16">
    <source>
        <dbReference type="Proteomes" id="UP000019184"/>
    </source>
</evidence>
<keyword evidence="7" id="KW-0283">Flagellar rotation</keyword>
<evidence type="ECO:0000256" key="4">
    <source>
        <dbReference type="ARBA" id="ARBA00022475"/>
    </source>
</evidence>
<keyword evidence="15" id="KW-0969">Cilium</keyword>
<dbReference type="PROSITE" id="PS01307">
    <property type="entry name" value="MOTA"/>
    <property type="match status" value="1"/>
</dbReference>
<evidence type="ECO:0000256" key="3">
    <source>
        <dbReference type="ARBA" id="ARBA00022448"/>
    </source>
</evidence>
<dbReference type="GO" id="GO:0006935">
    <property type="term" value="P:chemotaxis"/>
    <property type="evidence" value="ECO:0007669"/>
    <property type="project" value="UniProtKB-KW"/>
</dbReference>
<dbReference type="AlphaFoldDB" id="A0A7U7GA81"/>
<dbReference type="InterPro" id="IPR047055">
    <property type="entry name" value="MotA-like"/>
</dbReference>
<reference evidence="15 16" key="1">
    <citation type="journal article" date="2014" name="ISME J.">
        <title>Candidatus Competibacter-lineage genomes retrieved from metagenomes reveal functional metabolic diversity.</title>
        <authorList>
            <person name="McIlroy S.J."/>
            <person name="Albertsen M."/>
            <person name="Andresen E.K."/>
            <person name="Saunders A.M."/>
            <person name="Kristiansen R."/>
            <person name="Stokholm-Bjerregaard M."/>
            <person name="Nielsen K.L."/>
            <person name="Nielsen P.H."/>
        </authorList>
    </citation>
    <scope>NUCLEOTIDE SEQUENCE [LARGE SCALE GENOMIC DNA]</scope>
    <source>
        <strain evidence="15 16">Run_B_J11</strain>
    </source>
</reference>
<dbReference type="EMBL" id="CBTK010000081">
    <property type="protein sequence ID" value="CDH44531.1"/>
    <property type="molecule type" value="Genomic_DNA"/>
</dbReference>
<dbReference type="PANTHER" id="PTHR30433">
    <property type="entry name" value="CHEMOTAXIS PROTEIN MOTA"/>
    <property type="match status" value="1"/>
</dbReference>
<dbReference type="RefSeq" id="WP_034431705.1">
    <property type="nucleotide sequence ID" value="NZ_CBTK010000081.1"/>
</dbReference>
<evidence type="ECO:0000256" key="10">
    <source>
        <dbReference type="ARBA" id="ARBA00023065"/>
    </source>
</evidence>
<proteinExistence type="inferred from homology"/>
<dbReference type="Proteomes" id="UP000019184">
    <property type="component" value="Unassembled WGS sequence"/>
</dbReference>
<keyword evidence="8" id="KW-0375">Hydrogen ion transport</keyword>
<feature type="domain" description="MotA/TolQ/ExbB proton channel" evidence="13">
    <location>
        <begin position="101"/>
        <end position="216"/>
    </location>
</feature>
<evidence type="ECO:0000313" key="15">
    <source>
        <dbReference type="EMBL" id="CDH44531.1"/>
    </source>
</evidence>
<gene>
    <name evidence="15" type="primary">motA</name>
    <name evidence="15" type="ORF">BN874_1710009</name>
</gene>
<dbReference type="InterPro" id="IPR002898">
    <property type="entry name" value="MotA_ExbB_proton_chnl"/>
</dbReference>
<feature type="domain" description="Motility protein A N-terminal" evidence="14">
    <location>
        <begin position="6"/>
        <end position="86"/>
    </location>
</feature>
<evidence type="ECO:0000256" key="12">
    <source>
        <dbReference type="SAM" id="Phobius"/>
    </source>
</evidence>
<dbReference type="NCBIfam" id="NF006583">
    <property type="entry name" value="PRK09109.1"/>
    <property type="match status" value="1"/>
</dbReference>
<keyword evidence="5" id="KW-0145">Chemotaxis</keyword>
<sequence>MDILTIVGLVVAFGGIIGGMLEEGGHIGSLLNTAAFIIVFGGTIGAVLIQMPMDAFKRALSRSKWAFMPPKIPMQETIEKIVGWSNIARKEGLLRLEDHIQQEPDPFASKALQLLVDGKEPEEIRHILEMDLGIREETDMQAMGFYDGLGGYAPTIGIIGAVLGLIHVMGNLADPSKLGGGIAAAFVATIYGLVLANVFALPMGNKIKSVIKKQTRLGELIIEGVIAIAHGENPRNIESRLQGFIIK</sequence>
<keyword evidence="6 12" id="KW-0812">Transmembrane</keyword>
<dbReference type="GO" id="GO:0071978">
    <property type="term" value="P:bacterial-type flagellum-dependent swarming motility"/>
    <property type="evidence" value="ECO:0007669"/>
    <property type="project" value="InterPro"/>
</dbReference>
<dbReference type="GO" id="GO:1902600">
    <property type="term" value="P:proton transmembrane transport"/>
    <property type="evidence" value="ECO:0007669"/>
    <property type="project" value="UniProtKB-KW"/>
</dbReference>
<evidence type="ECO:0000256" key="6">
    <source>
        <dbReference type="ARBA" id="ARBA00022692"/>
    </source>
</evidence>
<name>A0A7U7GA81_9GAMM</name>
<evidence type="ECO:0000256" key="8">
    <source>
        <dbReference type="ARBA" id="ARBA00022781"/>
    </source>
</evidence>
<protein>
    <submittedName>
        <fullName evidence="15">Flagellar motor protein</fullName>
    </submittedName>
</protein>
<organism evidence="15 16">
    <name type="scientific">Candidatus Contendobacter odensis Run_B_J11</name>
    <dbReference type="NCBI Taxonomy" id="1400861"/>
    <lineage>
        <taxon>Bacteria</taxon>
        <taxon>Pseudomonadati</taxon>
        <taxon>Pseudomonadota</taxon>
        <taxon>Gammaproteobacteria</taxon>
        <taxon>Candidatus Competibacteraceae</taxon>
        <taxon>Candidatus Contendibacter</taxon>
    </lineage>
</organism>
<evidence type="ECO:0000256" key="9">
    <source>
        <dbReference type="ARBA" id="ARBA00022989"/>
    </source>
</evidence>
<evidence type="ECO:0000259" key="13">
    <source>
        <dbReference type="Pfam" id="PF01618"/>
    </source>
</evidence>
<evidence type="ECO:0000256" key="1">
    <source>
        <dbReference type="ARBA" id="ARBA00004651"/>
    </source>
</evidence>
<dbReference type="Pfam" id="PF20560">
    <property type="entry name" value="MotA_N"/>
    <property type="match status" value="1"/>
</dbReference>
<keyword evidence="15" id="KW-0966">Cell projection</keyword>
<feature type="transmembrane region" description="Helical" evidence="12">
    <location>
        <begin position="149"/>
        <end position="170"/>
    </location>
</feature>
<keyword evidence="10" id="KW-0406">Ion transport</keyword>
<dbReference type="PANTHER" id="PTHR30433:SF3">
    <property type="entry name" value="MOTILITY PROTEIN A"/>
    <property type="match status" value="1"/>
</dbReference>
<dbReference type="GO" id="GO:0005886">
    <property type="term" value="C:plasma membrane"/>
    <property type="evidence" value="ECO:0007669"/>
    <property type="project" value="UniProtKB-SubCell"/>
</dbReference>
<dbReference type="OrthoDB" id="9806929at2"/>
<accession>A0A7U7GA81</accession>
<evidence type="ECO:0000256" key="2">
    <source>
        <dbReference type="ARBA" id="ARBA00008038"/>
    </source>
</evidence>
<keyword evidence="16" id="KW-1185">Reference proteome</keyword>
<evidence type="ECO:0000256" key="5">
    <source>
        <dbReference type="ARBA" id="ARBA00022500"/>
    </source>
</evidence>
<keyword evidence="4" id="KW-1003">Cell membrane</keyword>
<feature type="transmembrane region" description="Helical" evidence="12">
    <location>
        <begin position="182"/>
        <end position="203"/>
    </location>
</feature>
<keyword evidence="3" id="KW-0813">Transport</keyword>
<keyword evidence="15" id="KW-0282">Flagellum</keyword>
<evidence type="ECO:0000256" key="11">
    <source>
        <dbReference type="ARBA" id="ARBA00023136"/>
    </source>
</evidence>
<keyword evidence="9 12" id="KW-1133">Transmembrane helix</keyword>
<evidence type="ECO:0000259" key="14">
    <source>
        <dbReference type="Pfam" id="PF20560"/>
    </source>
</evidence>
<comment type="caution">
    <text evidence="15">The sequence shown here is derived from an EMBL/GenBank/DDBJ whole genome shotgun (WGS) entry which is preliminary data.</text>
</comment>
<comment type="similarity">
    <text evidence="2">Belongs to the MotA family.</text>
</comment>
<dbReference type="InterPro" id="IPR046786">
    <property type="entry name" value="MotA_N"/>
</dbReference>
<feature type="transmembrane region" description="Helical" evidence="12">
    <location>
        <begin position="30"/>
        <end position="49"/>
    </location>
</feature>
<comment type="subcellular location">
    <subcellularLocation>
        <location evidence="1">Cell membrane</location>
        <topology evidence="1">Multi-pass membrane protein</topology>
    </subcellularLocation>
</comment>
<evidence type="ECO:0000256" key="7">
    <source>
        <dbReference type="ARBA" id="ARBA00022779"/>
    </source>
</evidence>